<name>A0A1G5GPY3_9BACT</name>
<accession>A0A1G5GPY3</accession>
<evidence type="ECO:0000256" key="1">
    <source>
        <dbReference type="SAM" id="SignalP"/>
    </source>
</evidence>
<dbReference type="Proteomes" id="UP000198870">
    <property type="component" value="Unassembled WGS sequence"/>
</dbReference>
<reference evidence="2 3" key="1">
    <citation type="submission" date="2016-10" db="EMBL/GenBank/DDBJ databases">
        <authorList>
            <person name="de Groot N.N."/>
        </authorList>
    </citation>
    <scope>NUCLEOTIDE SEQUENCE [LARGE SCALE GENOMIC DNA]</scope>
    <source>
        <strain evidence="2 3">AA1</strain>
    </source>
</reference>
<dbReference type="InterPro" id="IPR028994">
    <property type="entry name" value="Integrin_alpha_N"/>
</dbReference>
<sequence length="478" mass="51108">MRFHMMKRVVGLLVTLVFLAAGTAMGAQPCLSIDEVAYNGPETSGYLKTGVSQMVANRLGEAGVFVLETCDGPSLAISVTLFGGTANLGATIKKEGFHFSRSGVEGELIGFVQELADEVAAKMTGKVKASPAPAVTEKAPTPDTAAADVQPLRSEVFPLEVQSVAVGDLTGDGVMEAVVASRGVLQLLSVSKEAITEVGRVSCPDYLKPVRLDMLDFNNDGKAELLLSTVHTVNQDPFTLVFRHDGTTLAQMGKPAPFLTAVVTLPEGGRTCIAQRLSGIDYWGDMHRVSLGAKGLELGQPLEMGDAFHVLGWDMAPILKGEGKGYFLLSEGGRLAFWGDATSDSVYRSDENYGGSRFFLTKTEGSRKQEERRYLVSRVKSVDHGALKGVGVLQHKDSLGHLFQGMTRYKNGRVVVVGWNGYELAPQATSAAFKGFLIDFDIVDIDGDGELEVFGGILNKKAGLSGKGRSYFVLSSLK</sequence>
<dbReference type="AlphaFoldDB" id="A0A1G5GPY3"/>
<feature type="chain" id="PRO_5011654499" description="Repeat domain-containing protein" evidence="1">
    <location>
        <begin position="27"/>
        <end position="478"/>
    </location>
</feature>
<evidence type="ECO:0008006" key="4">
    <source>
        <dbReference type="Google" id="ProtNLM"/>
    </source>
</evidence>
<dbReference type="STRING" id="419481.SAMN05216233_11150"/>
<gene>
    <name evidence="2" type="ORF">SAMN05216233_11150</name>
</gene>
<evidence type="ECO:0000313" key="3">
    <source>
        <dbReference type="Proteomes" id="UP000198870"/>
    </source>
</evidence>
<dbReference type="SUPFAM" id="SSF69318">
    <property type="entry name" value="Integrin alpha N-terminal domain"/>
    <property type="match status" value="1"/>
</dbReference>
<organism evidence="2 3">
    <name type="scientific">Desulfoluna spongiiphila</name>
    <dbReference type="NCBI Taxonomy" id="419481"/>
    <lineage>
        <taxon>Bacteria</taxon>
        <taxon>Pseudomonadati</taxon>
        <taxon>Thermodesulfobacteriota</taxon>
        <taxon>Desulfobacteria</taxon>
        <taxon>Desulfobacterales</taxon>
        <taxon>Desulfolunaceae</taxon>
        <taxon>Desulfoluna</taxon>
    </lineage>
</organism>
<proteinExistence type="predicted"/>
<keyword evidence="1" id="KW-0732">Signal</keyword>
<feature type="signal peptide" evidence="1">
    <location>
        <begin position="1"/>
        <end position="26"/>
    </location>
</feature>
<evidence type="ECO:0000313" key="2">
    <source>
        <dbReference type="EMBL" id="SCY53481.1"/>
    </source>
</evidence>
<dbReference type="EMBL" id="FMUX01000011">
    <property type="protein sequence ID" value="SCY53481.1"/>
    <property type="molecule type" value="Genomic_DNA"/>
</dbReference>
<protein>
    <recommendedName>
        <fullName evidence="4">Repeat domain-containing protein</fullName>
    </recommendedName>
</protein>
<keyword evidence="3" id="KW-1185">Reference proteome</keyword>